<accession>A0ABV0GM39</accession>
<reference evidence="2 3" key="1">
    <citation type="journal article" date="2024" name="Appl. Microbiol. Biotechnol.">
        <title>Biosynthetic gene clusters with biotechnological applications in novel Antarctic isolates from Actinomycetota.</title>
        <authorList>
            <person name="Bruna P."/>
            <person name="Nunez-Montero K."/>
            <person name="Contreras M.J."/>
            <person name="Leal K."/>
            <person name="Garcia M."/>
            <person name="Abanto M."/>
            <person name="Barrientos L."/>
        </authorList>
    </citation>
    <scope>NUCLEOTIDE SEQUENCE [LARGE SCALE GENOMIC DNA]</scope>
    <source>
        <strain evidence="2 3">Se16.17</strain>
    </source>
</reference>
<evidence type="ECO:0000256" key="1">
    <source>
        <dbReference type="SAM" id="MobiDB-lite"/>
    </source>
</evidence>
<evidence type="ECO:0000313" key="2">
    <source>
        <dbReference type="EMBL" id="MEO3939583.1"/>
    </source>
</evidence>
<organism evidence="2 3">
    <name type="scientific">Paenarthrobacter nicotinovorans</name>
    <name type="common">Arthrobacter nicotinovorans</name>
    <dbReference type="NCBI Taxonomy" id="29320"/>
    <lineage>
        <taxon>Bacteria</taxon>
        <taxon>Bacillati</taxon>
        <taxon>Actinomycetota</taxon>
        <taxon>Actinomycetes</taxon>
        <taxon>Micrococcales</taxon>
        <taxon>Micrococcaceae</taxon>
        <taxon>Paenarthrobacter</taxon>
    </lineage>
</organism>
<name>A0ABV0GM39_PAENI</name>
<dbReference type="EMBL" id="JBBMFV010000002">
    <property type="protein sequence ID" value="MEO3939583.1"/>
    <property type="molecule type" value="Genomic_DNA"/>
</dbReference>
<gene>
    <name evidence="2" type="ORF">V3C41_00700</name>
</gene>
<feature type="region of interest" description="Disordered" evidence="1">
    <location>
        <begin position="1"/>
        <end position="27"/>
    </location>
</feature>
<dbReference type="RefSeq" id="WP_155854101.1">
    <property type="nucleotide sequence ID" value="NZ_JBBMFV010000002.1"/>
</dbReference>
<dbReference type="Proteomes" id="UP001448614">
    <property type="component" value="Unassembled WGS sequence"/>
</dbReference>
<evidence type="ECO:0000313" key="3">
    <source>
        <dbReference type="Proteomes" id="UP001448614"/>
    </source>
</evidence>
<keyword evidence="3" id="KW-1185">Reference proteome</keyword>
<comment type="caution">
    <text evidence="2">The sequence shown here is derived from an EMBL/GenBank/DDBJ whole genome shotgun (WGS) entry which is preliminary data.</text>
</comment>
<protein>
    <submittedName>
        <fullName evidence="2">Uncharacterized protein</fullName>
    </submittedName>
</protein>
<sequence>MHSLEGDADPVRTSGPTAGVPPVPHDETVIAASPTAAILKNDRSVSITPPAK</sequence>
<proteinExistence type="predicted"/>